<dbReference type="AlphaFoldDB" id="A0A9Q0MBP0"/>
<evidence type="ECO:0000313" key="3">
    <source>
        <dbReference type="Proteomes" id="UP001142055"/>
    </source>
</evidence>
<organism evidence="2 3">
    <name type="scientific">Blomia tropicalis</name>
    <name type="common">Mite</name>
    <dbReference type="NCBI Taxonomy" id="40697"/>
    <lineage>
        <taxon>Eukaryota</taxon>
        <taxon>Metazoa</taxon>
        <taxon>Ecdysozoa</taxon>
        <taxon>Arthropoda</taxon>
        <taxon>Chelicerata</taxon>
        <taxon>Arachnida</taxon>
        <taxon>Acari</taxon>
        <taxon>Acariformes</taxon>
        <taxon>Sarcoptiformes</taxon>
        <taxon>Astigmata</taxon>
        <taxon>Glycyphagoidea</taxon>
        <taxon>Echimyopodidae</taxon>
        <taxon>Blomia</taxon>
    </lineage>
</organism>
<feature type="transmembrane region" description="Helical" evidence="1">
    <location>
        <begin position="6"/>
        <end position="25"/>
    </location>
</feature>
<proteinExistence type="predicted"/>
<dbReference type="Proteomes" id="UP001142055">
    <property type="component" value="Chromosome 1"/>
</dbReference>
<accession>A0A9Q0MBP0</accession>
<reference evidence="2" key="1">
    <citation type="submission" date="2022-12" db="EMBL/GenBank/DDBJ databases">
        <title>Genome assemblies of Blomia tropicalis.</title>
        <authorList>
            <person name="Cui Y."/>
        </authorList>
    </citation>
    <scope>NUCLEOTIDE SEQUENCE</scope>
    <source>
        <tissue evidence="2">Adult mites</tissue>
    </source>
</reference>
<keyword evidence="3" id="KW-1185">Reference proteome</keyword>
<dbReference type="EMBL" id="JAPWDV010000001">
    <property type="protein sequence ID" value="KAJ6223398.1"/>
    <property type="molecule type" value="Genomic_DNA"/>
</dbReference>
<sequence>MADRNVSIFSILIAFLITGLIFYILKSEIDLSLDQLSSSYISEYKSIISLMMLLVILLILLMLAVTCTYSRFLQMFGVDEQTEMQRNQIFFNLIQLSIENFVDTETTSNDDVQQSLNETAYDTNPPDYNSIIMDRHRPHRLKTDSDSEIDDIERQDMMESCFNANSLPPSYEVALFNRSNSVQVCQSVPSHCCLAVDL</sequence>
<keyword evidence="1" id="KW-0812">Transmembrane</keyword>
<evidence type="ECO:0000256" key="1">
    <source>
        <dbReference type="SAM" id="Phobius"/>
    </source>
</evidence>
<evidence type="ECO:0000313" key="2">
    <source>
        <dbReference type="EMBL" id="KAJ6223398.1"/>
    </source>
</evidence>
<protein>
    <submittedName>
        <fullName evidence="2">Uncharacterized protein</fullName>
    </submittedName>
</protein>
<comment type="caution">
    <text evidence="2">The sequence shown here is derived from an EMBL/GenBank/DDBJ whole genome shotgun (WGS) entry which is preliminary data.</text>
</comment>
<gene>
    <name evidence="2" type="ORF">RDWZM_001943</name>
</gene>
<feature type="transmembrane region" description="Helical" evidence="1">
    <location>
        <begin position="46"/>
        <end position="65"/>
    </location>
</feature>
<name>A0A9Q0MBP0_BLOTA</name>
<keyword evidence="1" id="KW-1133">Transmembrane helix</keyword>
<keyword evidence="1" id="KW-0472">Membrane</keyword>